<keyword evidence="6" id="KW-0833">Ubl conjugation pathway</keyword>
<dbReference type="Pfam" id="PF00179">
    <property type="entry name" value="UQ_con"/>
    <property type="match status" value="1"/>
</dbReference>
<keyword evidence="2" id="KW-0963">Cytoplasm</keyword>
<dbReference type="EMBL" id="MN740374">
    <property type="protein sequence ID" value="QHU03309.1"/>
    <property type="molecule type" value="Genomic_DNA"/>
</dbReference>
<evidence type="ECO:0000256" key="7">
    <source>
        <dbReference type="ARBA" id="ARBA00022840"/>
    </source>
</evidence>
<dbReference type="InterPro" id="IPR016135">
    <property type="entry name" value="UBQ-conjugating_enzyme/RWD"/>
</dbReference>
<evidence type="ECO:0000313" key="13">
    <source>
        <dbReference type="EMBL" id="QHU03309.1"/>
    </source>
</evidence>
<reference evidence="13" key="1">
    <citation type="journal article" date="2020" name="Nature">
        <title>Giant virus diversity and host interactions through global metagenomics.</title>
        <authorList>
            <person name="Schulz F."/>
            <person name="Roux S."/>
            <person name="Paez-Espino D."/>
            <person name="Jungbluth S."/>
            <person name="Walsh D.A."/>
            <person name="Denef V.J."/>
            <person name="McMahon K.D."/>
            <person name="Konstantinidis K.T."/>
            <person name="Eloe-Fadrosh E.A."/>
            <person name="Kyrpides N.C."/>
            <person name="Woyke T."/>
        </authorList>
    </citation>
    <scope>NUCLEOTIDE SEQUENCE</scope>
    <source>
        <strain evidence="13">GVMAG-M-3300026093-6</strain>
    </source>
</reference>
<evidence type="ECO:0000256" key="1">
    <source>
        <dbReference type="ARBA" id="ARBA00004496"/>
    </source>
</evidence>
<dbReference type="PANTHER" id="PTHR46116:SF26">
    <property type="entry name" value="UBIQUITIN-CONJUGATING ENZYME E2 Z"/>
    <property type="match status" value="1"/>
</dbReference>
<proteinExistence type="predicted"/>
<dbReference type="AlphaFoldDB" id="A0A6C0JCE3"/>
<sequence length="337" mass="39096">MSRATYKNNPTPIAVNRITFDIKNITDSYDVLDKEGIYFEFNNKDAINTDYKQLIIGPTETPYEGGFYFFNAQFPDQYPFHPPTMKSMTQGGGVRKHPNLYTCGKCCFSFLGTWSGPPWTACQNPKTIASSMKSVMTEFPLENEPGWEKIHDERQKTYARLIKFFNLKWGVCNIMENIPDEFLCFKDEIHKNFIKNYQSYDKVLSEYEKLDGVKEISPTYGFSITYDYTLVKKRLERLKKMYILPSLSDLKSKVPDTHPKKDVAVVNTLPKEDETVVNTSSSNVVNVPCKPIRKSPKESAKDYEVGTIKEGINNQKFVVSLFKRGDKYYKRWFPYKE</sequence>
<name>A0A6C0JCE3_9ZZZZ</name>
<dbReference type="PANTHER" id="PTHR46116">
    <property type="entry name" value="(E3-INDEPENDENT) E2 UBIQUITIN-CONJUGATING ENZYME"/>
    <property type="match status" value="1"/>
</dbReference>
<keyword evidence="7" id="KW-0067">ATP-binding</keyword>
<keyword evidence="3" id="KW-0808">Transferase</keyword>
<evidence type="ECO:0000256" key="10">
    <source>
        <dbReference type="ARBA" id="ARBA00042316"/>
    </source>
</evidence>
<dbReference type="SMART" id="SM00212">
    <property type="entry name" value="UBCc"/>
    <property type="match status" value="1"/>
</dbReference>
<dbReference type="GO" id="GO:0016740">
    <property type="term" value="F:transferase activity"/>
    <property type="evidence" value="ECO:0007669"/>
    <property type="project" value="UniProtKB-KW"/>
</dbReference>
<evidence type="ECO:0000256" key="9">
    <source>
        <dbReference type="ARBA" id="ARBA00041798"/>
    </source>
</evidence>
<keyword evidence="4" id="KW-0053">Apoptosis</keyword>
<evidence type="ECO:0000259" key="12">
    <source>
        <dbReference type="PROSITE" id="PS50127"/>
    </source>
</evidence>
<evidence type="ECO:0000256" key="3">
    <source>
        <dbReference type="ARBA" id="ARBA00022679"/>
    </source>
</evidence>
<dbReference type="GO" id="GO:0005737">
    <property type="term" value="C:cytoplasm"/>
    <property type="evidence" value="ECO:0007669"/>
    <property type="project" value="UniProtKB-SubCell"/>
</dbReference>
<evidence type="ECO:0000256" key="8">
    <source>
        <dbReference type="ARBA" id="ARBA00039894"/>
    </source>
</evidence>
<dbReference type="GO" id="GO:0005634">
    <property type="term" value="C:nucleus"/>
    <property type="evidence" value="ECO:0007669"/>
    <property type="project" value="TreeGrafter"/>
</dbReference>
<keyword evidence="5" id="KW-0547">Nucleotide-binding</keyword>
<accession>A0A6C0JCE3</accession>
<protein>
    <recommendedName>
        <fullName evidence="8">Ubiquitin-conjugating enzyme E2 Z</fullName>
    </recommendedName>
    <alternativeName>
        <fullName evidence="9">E2 ubiquitin-conjugating enzyme Z</fullName>
    </alternativeName>
    <alternativeName>
        <fullName evidence="11">Ubiquitin carrier protein Z</fullName>
    </alternativeName>
    <alternativeName>
        <fullName evidence="10">Ubiquitin-protein ligase Z</fullName>
    </alternativeName>
</protein>
<evidence type="ECO:0000256" key="11">
    <source>
        <dbReference type="ARBA" id="ARBA00042401"/>
    </source>
</evidence>
<dbReference type="SUPFAM" id="SSF54495">
    <property type="entry name" value="UBC-like"/>
    <property type="match status" value="1"/>
</dbReference>
<feature type="domain" description="UBC core" evidence="12">
    <location>
        <begin position="13"/>
        <end position="183"/>
    </location>
</feature>
<dbReference type="InterPro" id="IPR000608">
    <property type="entry name" value="UBC"/>
</dbReference>
<organism evidence="13">
    <name type="scientific">viral metagenome</name>
    <dbReference type="NCBI Taxonomy" id="1070528"/>
    <lineage>
        <taxon>unclassified sequences</taxon>
        <taxon>metagenomes</taxon>
        <taxon>organismal metagenomes</taxon>
    </lineage>
</organism>
<comment type="subcellular location">
    <subcellularLocation>
        <location evidence="1">Cytoplasm</location>
    </subcellularLocation>
</comment>
<dbReference type="PROSITE" id="PS50127">
    <property type="entry name" value="UBC_2"/>
    <property type="match status" value="1"/>
</dbReference>
<evidence type="ECO:0000256" key="2">
    <source>
        <dbReference type="ARBA" id="ARBA00022490"/>
    </source>
</evidence>
<dbReference type="GO" id="GO:0006915">
    <property type="term" value="P:apoptotic process"/>
    <property type="evidence" value="ECO:0007669"/>
    <property type="project" value="UniProtKB-KW"/>
</dbReference>
<evidence type="ECO:0000256" key="6">
    <source>
        <dbReference type="ARBA" id="ARBA00022786"/>
    </source>
</evidence>
<dbReference type="GO" id="GO:0005524">
    <property type="term" value="F:ATP binding"/>
    <property type="evidence" value="ECO:0007669"/>
    <property type="project" value="UniProtKB-KW"/>
</dbReference>
<dbReference type="GO" id="GO:0004869">
    <property type="term" value="F:cysteine-type endopeptidase inhibitor activity"/>
    <property type="evidence" value="ECO:0007669"/>
    <property type="project" value="TreeGrafter"/>
</dbReference>
<evidence type="ECO:0000256" key="5">
    <source>
        <dbReference type="ARBA" id="ARBA00022741"/>
    </source>
</evidence>
<evidence type="ECO:0000256" key="4">
    <source>
        <dbReference type="ARBA" id="ARBA00022703"/>
    </source>
</evidence>
<dbReference type="Gene3D" id="3.10.110.10">
    <property type="entry name" value="Ubiquitin Conjugating Enzyme"/>
    <property type="match status" value="1"/>
</dbReference>
<dbReference type="GO" id="GO:0043066">
    <property type="term" value="P:negative regulation of apoptotic process"/>
    <property type="evidence" value="ECO:0007669"/>
    <property type="project" value="TreeGrafter"/>
</dbReference>